<dbReference type="EMBL" id="JYDW01000099">
    <property type="protein sequence ID" value="KRZ56201.1"/>
    <property type="molecule type" value="Genomic_DNA"/>
</dbReference>
<organism evidence="1 2">
    <name type="scientific">Trichinella nativa</name>
    <dbReference type="NCBI Taxonomy" id="6335"/>
    <lineage>
        <taxon>Eukaryota</taxon>
        <taxon>Metazoa</taxon>
        <taxon>Ecdysozoa</taxon>
        <taxon>Nematoda</taxon>
        <taxon>Enoplea</taxon>
        <taxon>Dorylaimia</taxon>
        <taxon>Trichinellida</taxon>
        <taxon>Trichinellidae</taxon>
        <taxon>Trichinella</taxon>
    </lineage>
</organism>
<evidence type="ECO:0000313" key="2">
    <source>
        <dbReference type="Proteomes" id="UP000054721"/>
    </source>
</evidence>
<dbReference type="Proteomes" id="UP000054721">
    <property type="component" value="Unassembled WGS sequence"/>
</dbReference>
<accession>A0A0V1L9I4</accession>
<comment type="caution">
    <text evidence="1">The sequence shown here is derived from an EMBL/GenBank/DDBJ whole genome shotgun (WGS) entry which is preliminary data.</text>
</comment>
<reference evidence="1 2" key="1">
    <citation type="submission" date="2015-05" db="EMBL/GenBank/DDBJ databases">
        <title>Evolution of Trichinella species and genotypes.</title>
        <authorList>
            <person name="Korhonen P.K."/>
            <person name="Edoardo P."/>
            <person name="Giuseppe L.R."/>
            <person name="Gasser R.B."/>
        </authorList>
    </citation>
    <scope>NUCLEOTIDE SEQUENCE [LARGE SCALE GENOMIC DNA]</scope>
    <source>
        <strain evidence="1">ISS10</strain>
    </source>
</reference>
<gene>
    <name evidence="1" type="ORF">T02_6809</name>
</gene>
<sequence length="176" mass="20335">MNTFVSHCATSDMFTGPHRAICCSHIVRKSMIGNMFVGYFNNSSRVVLSKRMENEINFTYFELNKSGNYLIIQLGSSFCANLYIFEESIFILYKMKYLFFECSSEMEATLQLQFSIVWGSLLLWKKVPNCISEDTKKFHTAANRLFPNENLKYHPNDPLGVNGEQYEALNERIDSA</sequence>
<dbReference type="OrthoDB" id="10317724at2759"/>
<dbReference type="AlphaFoldDB" id="A0A0V1L9I4"/>
<keyword evidence="2" id="KW-1185">Reference proteome</keyword>
<evidence type="ECO:0000313" key="1">
    <source>
        <dbReference type="EMBL" id="KRZ56201.1"/>
    </source>
</evidence>
<protein>
    <submittedName>
        <fullName evidence="1">Uncharacterized protein</fullName>
    </submittedName>
</protein>
<proteinExistence type="predicted"/>
<name>A0A0V1L9I4_9BILA</name>